<dbReference type="InterPro" id="IPR013785">
    <property type="entry name" value="Aldolase_TIM"/>
</dbReference>
<evidence type="ECO:0000256" key="3">
    <source>
        <dbReference type="ARBA" id="ARBA00022630"/>
    </source>
</evidence>
<comment type="cofactor">
    <cofactor evidence="1">
        <name>FMN</name>
        <dbReference type="ChEBI" id="CHEBI:58210"/>
    </cofactor>
</comment>
<dbReference type="EMBL" id="MHQO01000013">
    <property type="protein sequence ID" value="OHA07257.1"/>
    <property type="molecule type" value="Genomic_DNA"/>
</dbReference>
<evidence type="ECO:0000256" key="4">
    <source>
        <dbReference type="ARBA" id="ARBA00022643"/>
    </source>
</evidence>
<dbReference type="GO" id="GO:0106430">
    <property type="term" value="F:dihydroorotate dehydrogenase (quinone) activity"/>
    <property type="evidence" value="ECO:0007669"/>
    <property type="project" value="UniProtKB-EC"/>
</dbReference>
<dbReference type="EC" id="1.3.5.2" evidence="8"/>
<reference evidence="10 11" key="1">
    <citation type="journal article" date="2016" name="Nat. Commun.">
        <title>Thousands of microbial genomes shed light on interconnected biogeochemical processes in an aquifer system.</title>
        <authorList>
            <person name="Anantharaman K."/>
            <person name="Brown C.T."/>
            <person name="Hug L.A."/>
            <person name="Sharon I."/>
            <person name="Castelle C.J."/>
            <person name="Probst A.J."/>
            <person name="Thomas B.C."/>
            <person name="Singh A."/>
            <person name="Wilkins M.J."/>
            <person name="Karaoz U."/>
            <person name="Brodie E.L."/>
            <person name="Williams K.H."/>
            <person name="Hubbard S.S."/>
            <person name="Banfield J.F."/>
        </authorList>
    </citation>
    <scope>NUCLEOTIDE SEQUENCE [LARGE SCALE GENOMIC DNA]</scope>
</reference>
<evidence type="ECO:0000256" key="2">
    <source>
        <dbReference type="ARBA" id="ARBA00004725"/>
    </source>
</evidence>
<protein>
    <recommendedName>
        <fullName evidence="8">Dihydroorotate dehydrogenase (quinone)</fullName>
        <ecNumber evidence="8">1.3.5.2</ecNumber>
    </recommendedName>
</protein>
<proteinExistence type="predicted"/>
<dbReference type="Pfam" id="PF01180">
    <property type="entry name" value="DHO_dh"/>
    <property type="match status" value="1"/>
</dbReference>
<name>A0A1G2L6G5_9BACT</name>
<dbReference type="GO" id="GO:0006207">
    <property type="term" value="P:'de novo' pyrimidine nucleobase biosynthetic process"/>
    <property type="evidence" value="ECO:0007669"/>
    <property type="project" value="UniProtKB-UniRule"/>
</dbReference>
<dbReference type="Gene3D" id="3.20.20.70">
    <property type="entry name" value="Aldolase class I"/>
    <property type="match status" value="1"/>
</dbReference>
<dbReference type="GO" id="GO:0005886">
    <property type="term" value="C:plasma membrane"/>
    <property type="evidence" value="ECO:0007669"/>
    <property type="project" value="TreeGrafter"/>
</dbReference>
<dbReference type="GO" id="GO:0009220">
    <property type="term" value="P:pyrimidine ribonucleotide biosynthetic process"/>
    <property type="evidence" value="ECO:0007669"/>
    <property type="project" value="UniProtKB-UniRule"/>
</dbReference>
<keyword evidence="6" id="KW-0560">Oxidoreductase</keyword>
<gene>
    <name evidence="10" type="ORF">A2934_03100</name>
</gene>
<dbReference type="InterPro" id="IPR005719">
    <property type="entry name" value="Dihydroorotate_DH_2"/>
</dbReference>
<keyword evidence="3" id="KW-0285">Flavoprotein</keyword>
<evidence type="ECO:0000256" key="5">
    <source>
        <dbReference type="ARBA" id="ARBA00022975"/>
    </source>
</evidence>
<dbReference type="InterPro" id="IPR050074">
    <property type="entry name" value="DHO_dehydrogenase"/>
</dbReference>
<dbReference type="CDD" id="cd04738">
    <property type="entry name" value="DHOD_2_like"/>
    <property type="match status" value="1"/>
</dbReference>
<keyword evidence="7" id="KW-0472">Membrane</keyword>
<keyword evidence="5" id="KW-0665">Pyrimidine biosynthesis</keyword>
<evidence type="ECO:0000256" key="7">
    <source>
        <dbReference type="ARBA" id="ARBA00023136"/>
    </source>
</evidence>
<evidence type="ECO:0000256" key="6">
    <source>
        <dbReference type="ARBA" id="ARBA00023002"/>
    </source>
</evidence>
<dbReference type="GO" id="GO:0005737">
    <property type="term" value="C:cytoplasm"/>
    <property type="evidence" value="ECO:0007669"/>
    <property type="project" value="InterPro"/>
</dbReference>
<dbReference type="PANTHER" id="PTHR48109:SF4">
    <property type="entry name" value="DIHYDROOROTATE DEHYDROGENASE (QUINONE), MITOCHONDRIAL"/>
    <property type="match status" value="1"/>
</dbReference>
<feature type="domain" description="Dihydroorotate dehydrogenase catalytic" evidence="9">
    <location>
        <begin position="78"/>
        <end position="374"/>
    </location>
</feature>
<accession>A0A1G2L6G5</accession>
<evidence type="ECO:0000313" key="10">
    <source>
        <dbReference type="EMBL" id="OHA07257.1"/>
    </source>
</evidence>
<dbReference type="PANTHER" id="PTHR48109">
    <property type="entry name" value="DIHYDROOROTATE DEHYDROGENASE (QUINONE), MITOCHONDRIAL-RELATED"/>
    <property type="match status" value="1"/>
</dbReference>
<dbReference type="InterPro" id="IPR005720">
    <property type="entry name" value="Dihydroorotate_DH_cat"/>
</dbReference>
<comment type="caution">
    <text evidence="10">The sequence shown here is derived from an EMBL/GenBank/DDBJ whole genome shotgun (WGS) entry which is preliminary data.</text>
</comment>
<organism evidence="10 11">
    <name type="scientific">Candidatus Sungbacteria bacterium RIFCSPLOWO2_01_FULL_47_10</name>
    <dbReference type="NCBI Taxonomy" id="1802276"/>
    <lineage>
        <taxon>Bacteria</taxon>
        <taxon>Candidatus Sungiibacteriota</taxon>
    </lineage>
</organism>
<evidence type="ECO:0000256" key="1">
    <source>
        <dbReference type="ARBA" id="ARBA00001917"/>
    </source>
</evidence>
<dbReference type="NCBIfam" id="TIGR01036">
    <property type="entry name" value="pyrD_sub2"/>
    <property type="match status" value="1"/>
</dbReference>
<evidence type="ECO:0000259" key="9">
    <source>
        <dbReference type="Pfam" id="PF01180"/>
    </source>
</evidence>
<dbReference type="Proteomes" id="UP000177982">
    <property type="component" value="Unassembled WGS sequence"/>
</dbReference>
<evidence type="ECO:0000256" key="8">
    <source>
        <dbReference type="NCBIfam" id="TIGR01036"/>
    </source>
</evidence>
<keyword evidence="4" id="KW-0288">FMN</keyword>
<sequence>MRLFYEIPVHAPWSAHIMKRGIMHSLGFIYRRFLKKLLFCFNPESVHVSAIRFGERLGESRIARKTISGVTGIQYPELSQNVSGIHFSNPVGLAAGFDYEARLTRIAPCLGFGFETVGTITNMPCEGNDPPRLGRLVRSRSLMVNKGFRNPGIDCILEKFKNTEFSFPVGISIGQTNSAGIATIEQAQFDIVSAFEKAEQSQAPFSYYELNISCPNLRGNISFYDPEYFHSLLNAVCASNLTKPLWIKMPIDKSDHEIGSLLRVVSDHPVSAVIFGNLQKNKQDPSLVREEVMKFPKGNFSGKPTERRSNELIRLAYHFPGRTFAIIGCGGIFSAEDAYRKIRLGANLVELITGIVFDGPQLIGEINRGLAALLRRDGYASLGQAVGTLR</sequence>
<dbReference type="SUPFAM" id="SSF51395">
    <property type="entry name" value="FMN-linked oxidoreductases"/>
    <property type="match status" value="1"/>
</dbReference>
<dbReference type="AlphaFoldDB" id="A0A1G2L6G5"/>
<evidence type="ECO:0000313" key="11">
    <source>
        <dbReference type="Proteomes" id="UP000177982"/>
    </source>
</evidence>
<comment type="pathway">
    <text evidence="2">Pyrimidine metabolism; UMP biosynthesis via de novo pathway.</text>
</comment>